<comment type="cofactor">
    <cofactor evidence="1">
        <name>FAD</name>
        <dbReference type="ChEBI" id="CHEBI:57692"/>
    </cofactor>
</comment>
<dbReference type="Proteomes" id="UP000515153">
    <property type="component" value="Chromosome V"/>
</dbReference>
<dbReference type="GO" id="GO:0071949">
    <property type="term" value="F:FAD binding"/>
    <property type="evidence" value="ECO:0007669"/>
    <property type="project" value="InterPro"/>
</dbReference>
<evidence type="ECO:0000256" key="4">
    <source>
        <dbReference type="ARBA" id="ARBA00022827"/>
    </source>
</evidence>
<sequence length="515" mass="55570">MMFRLKMELIASAAVLSSIASGLDVNVARSLSGVCPRDTEYAKLGCSLSPESKMYFPGSAEFTAASTRWSNLAPPTVDVVVVPATEDDVSKTVKYANKNKKPFLAYNTVHGSLTTLGRMNGGIEIFLNQLNGIEIAPDGQTAKLGGGVRSKDVTNTLFAAGKQTVTGTCECVSMMGPALGGGHGWLQGHYGLVADNIISFNVVLADGSRVTVDKSSDLFYALKGAGHNFVIVTSIVAKIYDVTQPNWAINTMVFSGDKVEAVYAAANEHFVKNGNQDTALINWSYWLNSADLDPNNPIIIFYIIQEGVDVVDKAYTDPFTAIGPMVSTPESGNYTQVSGWAGVADTAPPCQKDGKANPRFPIYQERYNATAMRQAYNLYASQVGPADSPFHGSIFMFEGYSGQGMRAVPSDSTAFAHRSENLLNAPLIQYQPGSAELDARAEKLGNDLRQILQDGTGRTGLPPAYVNYGYGTEQQTQFYGAQPGRIEKLCKLKKKYDPNGRFNFYAPLQCGKGAY</sequence>
<dbReference type="Pfam" id="PF08031">
    <property type="entry name" value="BBE"/>
    <property type="match status" value="1"/>
</dbReference>
<dbReference type="InterPro" id="IPR006094">
    <property type="entry name" value="Oxid_FAD_bind_N"/>
</dbReference>
<keyword evidence="8" id="KW-1185">Reference proteome</keyword>
<evidence type="ECO:0000256" key="2">
    <source>
        <dbReference type="ARBA" id="ARBA00005466"/>
    </source>
</evidence>
<protein>
    <recommendedName>
        <fullName evidence="7">FAD-binding PCMH-type domain-containing protein</fullName>
    </recommendedName>
</protein>
<keyword evidence="5" id="KW-0560">Oxidoreductase</keyword>
<name>A0A6P8AN76_PYRGI</name>
<dbReference type="PANTHER" id="PTHR42973:SF9">
    <property type="entry name" value="FAD-BINDING PCMH-TYPE DOMAIN-CONTAINING PROTEIN-RELATED"/>
    <property type="match status" value="1"/>
</dbReference>
<dbReference type="SUPFAM" id="SSF56176">
    <property type="entry name" value="FAD-binding/transporter-associated domain-like"/>
    <property type="match status" value="1"/>
</dbReference>
<feature type="chain" id="PRO_5027937353" description="FAD-binding PCMH-type domain-containing protein" evidence="6">
    <location>
        <begin position="23"/>
        <end position="515"/>
    </location>
</feature>
<evidence type="ECO:0000313" key="9">
    <source>
        <dbReference type="RefSeq" id="XP_030976342.1"/>
    </source>
</evidence>
<dbReference type="InterPro" id="IPR012951">
    <property type="entry name" value="BBE"/>
</dbReference>
<dbReference type="GO" id="GO:0016491">
    <property type="term" value="F:oxidoreductase activity"/>
    <property type="evidence" value="ECO:0007669"/>
    <property type="project" value="UniProtKB-KW"/>
</dbReference>
<dbReference type="PANTHER" id="PTHR42973">
    <property type="entry name" value="BINDING OXIDOREDUCTASE, PUTATIVE (AFU_ORTHOLOGUE AFUA_1G17690)-RELATED"/>
    <property type="match status" value="1"/>
</dbReference>
<dbReference type="Gene3D" id="3.40.462.20">
    <property type="match status" value="1"/>
</dbReference>
<dbReference type="Pfam" id="PF01565">
    <property type="entry name" value="FAD_binding_4"/>
    <property type="match status" value="1"/>
</dbReference>
<dbReference type="InterPro" id="IPR016167">
    <property type="entry name" value="FAD-bd_PCMH_sub1"/>
</dbReference>
<evidence type="ECO:0000256" key="5">
    <source>
        <dbReference type="ARBA" id="ARBA00023002"/>
    </source>
</evidence>
<dbReference type="RefSeq" id="XP_030976342.1">
    <property type="nucleotide sequence ID" value="XM_031131820.1"/>
</dbReference>
<dbReference type="InterPro" id="IPR016166">
    <property type="entry name" value="FAD-bd_PCMH"/>
</dbReference>
<proteinExistence type="inferred from homology"/>
<dbReference type="Gene3D" id="3.30.43.10">
    <property type="entry name" value="Uridine Diphospho-n-acetylenolpyruvylglucosamine Reductase, domain 2"/>
    <property type="match status" value="1"/>
</dbReference>
<evidence type="ECO:0000313" key="8">
    <source>
        <dbReference type="Proteomes" id="UP000515153"/>
    </source>
</evidence>
<feature type="domain" description="FAD-binding PCMH-type" evidence="7">
    <location>
        <begin position="72"/>
        <end position="242"/>
    </location>
</feature>
<dbReference type="AlphaFoldDB" id="A0A6P8AN76"/>
<organism evidence="8 9">
    <name type="scientific">Pyricularia grisea</name>
    <name type="common">Crabgrass-specific blast fungus</name>
    <name type="synonym">Magnaporthe grisea</name>
    <dbReference type="NCBI Taxonomy" id="148305"/>
    <lineage>
        <taxon>Eukaryota</taxon>
        <taxon>Fungi</taxon>
        <taxon>Dikarya</taxon>
        <taxon>Ascomycota</taxon>
        <taxon>Pezizomycotina</taxon>
        <taxon>Sordariomycetes</taxon>
        <taxon>Sordariomycetidae</taxon>
        <taxon>Magnaporthales</taxon>
        <taxon>Pyriculariaceae</taxon>
        <taxon>Pyricularia</taxon>
    </lineage>
</organism>
<keyword evidence="3" id="KW-0285">Flavoprotein</keyword>
<comment type="similarity">
    <text evidence="2">Belongs to the oxygen-dependent FAD-linked oxidoreductase family.</text>
</comment>
<evidence type="ECO:0000259" key="7">
    <source>
        <dbReference type="PROSITE" id="PS51387"/>
    </source>
</evidence>
<keyword evidence="4" id="KW-0274">FAD</keyword>
<reference evidence="9" key="2">
    <citation type="submission" date="2019-10" db="EMBL/GenBank/DDBJ databases">
        <authorList>
            <consortium name="NCBI Genome Project"/>
        </authorList>
    </citation>
    <scope>NUCLEOTIDE SEQUENCE</scope>
    <source>
        <strain evidence="9">NI907</strain>
    </source>
</reference>
<feature type="signal peptide" evidence="6">
    <location>
        <begin position="1"/>
        <end position="22"/>
    </location>
</feature>
<evidence type="ECO:0000256" key="6">
    <source>
        <dbReference type="SAM" id="SignalP"/>
    </source>
</evidence>
<evidence type="ECO:0000256" key="3">
    <source>
        <dbReference type="ARBA" id="ARBA00022630"/>
    </source>
</evidence>
<accession>A0A6P8AN76</accession>
<dbReference type="KEGG" id="pgri:PgNI_11861"/>
<dbReference type="GeneID" id="41966725"/>
<dbReference type="InterPro" id="IPR016169">
    <property type="entry name" value="FAD-bd_PCMH_sub2"/>
</dbReference>
<dbReference type="InterPro" id="IPR050416">
    <property type="entry name" value="FAD-linked_Oxidoreductase"/>
</dbReference>
<dbReference type="InterPro" id="IPR036318">
    <property type="entry name" value="FAD-bd_PCMH-like_sf"/>
</dbReference>
<reference evidence="9" key="3">
    <citation type="submission" date="2025-08" db="UniProtKB">
        <authorList>
            <consortium name="RefSeq"/>
        </authorList>
    </citation>
    <scope>IDENTIFICATION</scope>
    <source>
        <strain evidence="9">NI907</strain>
    </source>
</reference>
<dbReference type="PROSITE" id="PS51387">
    <property type="entry name" value="FAD_PCMH"/>
    <property type="match status" value="1"/>
</dbReference>
<dbReference type="Gene3D" id="3.30.465.10">
    <property type="match status" value="1"/>
</dbReference>
<reference evidence="8 9" key="1">
    <citation type="journal article" date="2019" name="Mol. Biol. Evol.">
        <title>Blast fungal genomes show frequent chromosomal changes, gene gains and losses, and effector gene turnover.</title>
        <authorList>
            <person name="Gomez Luciano L.B."/>
            <person name="Jason Tsai I."/>
            <person name="Chuma I."/>
            <person name="Tosa Y."/>
            <person name="Chen Y.H."/>
            <person name="Li J.Y."/>
            <person name="Li M.Y."/>
            <person name="Jade Lu M.Y."/>
            <person name="Nakayashiki H."/>
            <person name="Li W.H."/>
        </authorList>
    </citation>
    <scope>NUCLEOTIDE SEQUENCE [LARGE SCALE GENOMIC DNA]</scope>
    <source>
        <strain evidence="8 9">NI907</strain>
    </source>
</reference>
<keyword evidence="6" id="KW-0732">Signal</keyword>
<gene>
    <name evidence="9" type="ORF">PgNI_11861</name>
</gene>
<evidence type="ECO:0000256" key="1">
    <source>
        <dbReference type="ARBA" id="ARBA00001974"/>
    </source>
</evidence>